<comment type="caution">
    <text evidence="1">The sequence shown here is derived from an EMBL/GenBank/DDBJ whole genome shotgun (WGS) entry which is preliminary data.</text>
</comment>
<name>A0A2P2DWQ4_9LEPT</name>
<evidence type="ECO:0000313" key="1">
    <source>
        <dbReference type="EMBL" id="GBF49063.1"/>
    </source>
</evidence>
<dbReference type="EMBL" id="BFBB01000002">
    <property type="protein sequence ID" value="GBF49063.1"/>
    <property type="molecule type" value="Genomic_DNA"/>
</dbReference>
<evidence type="ECO:0000313" key="2">
    <source>
        <dbReference type="Proteomes" id="UP000245133"/>
    </source>
</evidence>
<gene>
    <name evidence="1" type="ORF">LPTSP4_05720</name>
</gene>
<proteinExistence type="predicted"/>
<organism evidence="1 2">
    <name type="scientific">Leptospira ryugenii</name>
    <dbReference type="NCBI Taxonomy" id="1917863"/>
    <lineage>
        <taxon>Bacteria</taxon>
        <taxon>Pseudomonadati</taxon>
        <taxon>Spirochaetota</taxon>
        <taxon>Spirochaetia</taxon>
        <taxon>Leptospirales</taxon>
        <taxon>Leptospiraceae</taxon>
        <taxon>Leptospira</taxon>
    </lineage>
</organism>
<reference evidence="1 2" key="1">
    <citation type="submission" date="2018-02" db="EMBL/GenBank/DDBJ databases">
        <title>Novel Leptospira species isolated from soil and water in Japan.</title>
        <authorList>
            <person name="Nakao R."/>
            <person name="Masuzawa T."/>
        </authorList>
    </citation>
    <scope>NUCLEOTIDE SEQUENCE [LARGE SCALE GENOMIC DNA]</scope>
    <source>
        <strain evidence="1 2">YH101</strain>
    </source>
</reference>
<dbReference type="Proteomes" id="UP000245133">
    <property type="component" value="Unassembled WGS sequence"/>
</dbReference>
<dbReference type="AlphaFoldDB" id="A0A2P2DWQ4"/>
<accession>A0A2P2DWQ4</accession>
<sequence length="184" mass="21035">MGSATEIALQAMPKPQCEGVVKKVPEYQKALLKAFFDVERAALWKETIGQNQAQQTTEEHRFPTNIWKQIFPEFINAPEPLHYDKNLWGEEASVQILKERETTSVLLLHQKESGETIWVLASHCFDQSPNLEIYICSNSLQVLSEIKNTKEQKLGDLQHITSVSLHIMDLAEVHTLTKWEGCYA</sequence>
<protein>
    <submittedName>
        <fullName evidence="1">Uncharacterized protein</fullName>
    </submittedName>
</protein>
<keyword evidence="2" id="KW-1185">Reference proteome</keyword>